<name>A0A382MTL3_9ZZZZ</name>
<sequence>MQNGGPSKEEFEGRWRAISKRTRSNQHLLQFLCYSHVVPGMQELAAMRLDQALKISVYS</sequence>
<evidence type="ECO:0000313" key="1">
    <source>
        <dbReference type="EMBL" id="SVC51445.1"/>
    </source>
</evidence>
<gene>
    <name evidence="1" type="ORF">METZ01_LOCUS304299</name>
</gene>
<protein>
    <submittedName>
        <fullName evidence="1">Uncharacterized protein</fullName>
    </submittedName>
</protein>
<dbReference type="AlphaFoldDB" id="A0A382MTL3"/>
<reference evidence="1" key="1">
    <citation type="submission" date="2018-05" db="EMBL/GenBank/DDBJ databases">
        <authorList>
            <person name="Lanie J.A."/>
            <person name="Ng W.-L."/>
            <person name="Kazmierczak K.M."/>
            <person name="Andrzejewski T.M."/>
            <person name="Davidsen T.M."/>
            <person name="Wayne K.J."/>
            <person name="Tettelin H."/>
            <person name="Glass J.I."/>
            <person name="Rusch D."/>
            <person name="Podicherti R."/>
            <person name="Tsui H.-C.T."/>
            <person name="Winkler M.E."/>
        </authorList>
    </citation>
    <scope>NUCLEOTIDE SEQUENCE</scope>
</reference>
<accession>A0A382MTL3</accession>
<proteinExistence type="predicted"/>
<dbReference type="EMBL" id="UINC01095395">
    <property type="protein sequence ID" value="SVC51445.1"/>
    <property type="molecule type" value="Genomic_DNA"/>
</dbReference>
<organism evidence="1">
    <name type="scientific">marine metagenome</name>
    <dbReference type="NCBI Taxonomy" id="408172"/>
    <lineage>
        <taxon>unclassified sequences</taxon>
        <taxon>metagenomes</taxon>
        <taxon>ecological metagenomes</taxon>
    </lineage>
</organism>